<proteinExistence type="predicted"/>
<evidence type="ECO:0000256" key="1">
    <source>
        <dbReference type="SAM" id="MobiDB-lite"/>
    </source>
</evidence>
<dbReference type="EMBL" id="ML977570">
    <property type="protein sequence ID" value="KAF2003921.1"/>
    <property type="molecule type" value="Genomic_DNA"/>
</dbReference>
<feature type="domain" description="Helix-turn-helix" evidence="2">
    <location>
        <begin position="156"/>
        <end position="198"/>
    </location>
</feature>
<dbReference type="OrthoDB" id="4085451at2759"/>
<reference evidence="3" key="1">
    <citation type="journal article" date="2020" name="Stud. Mycol.">
        <title>101 Dothideomycetes genomes: a test case for predicting lifestyles and emergence of pathogens.</title>
        <authorList>
            <person name="Haridas S."/>
            <person name="Albert R."/>
            <person name="Binder M."/>
            <person name="Bloem J."/>
            <person name="Labutti K."/>
            <person name="Salamov A."/>
            <person name="Andreopoulos B."/>
            <person name="Baker S."/>
            <person name="Barry K."/>
            <person name="Bills G."/>
            <person name="Bluhm B."/>
            <person name="Cannon C."/>
            <person name="Castanera R."/>
            <person name="Culley D."/>
            <person name="Daum C."/>
            <person name="Ezra D."/>
            <person name="Gonzalez J."/>
            <person name="Henrissat B."/>
            <person name="Kuo A."/>
            <person name="Liang C."/>
            <person name="Lipzen A."/>
            <person name="Lutzoni F."/>
            <person name="Magnuson J."/>
            <person name="Mondo S."/>
            <person name="Nolan M."/>
            <person name="Ohm R."/>
            <person name="Pangilinan J."/>
            <person name="Park H.-J."/>
            <person name="Ramirez L."/>
            <person name="Alfaro M."/>
            <person name="Sun H."/>
            <person name="Tritt A."/>
            <person name="Yoshinaga Y."/>
            <person name="Zwiers L.-H."/>
            <person name="Turgeon B."/>
            <person name="Goodwin S."/>
            <person name="Spatafora J."/>
            <person name="Crous P."/>
            <person name="Grigoriev I."/>
        </authorList>
    </citation>
    <scope>NUCLEOTIDE SEQUENCE</scope>
    <source>
        <strain evidence="3">CBS 123094</strain>
    </source>
</reference>
<evidence type="ECO:0000313" key="4">
    <source>
        <dbReference type="Proteomes" id="UP000799779"/>
    </source>
</evidence>
<feature type="compositionally biased region" description="Polar residues" evidence="1">
    <location>
        <begin position="84"/>
        <end position="105"/>
    </location>
</feature>
<organism evidence="3 4">
    <name type="scientific">Amniculicola lignicola CBS 123094</name>
    <dbReference type="NCBI Taxonomy" id="1392246"/>
    <lineage>
        <taxon>Eukaryota</taxon>
        <taxon>Fungi</taxon>
        <taxon>Dikarya</taxon>
        <taxon>Ascomycota</taxon>
        <taxon>Pezizomycotina</taxon>
        <taxon>Dothideomycetes</taxon>
        <taxon>Pleosporomycetidae</taxon>
        <taxon>Pleosporales</taxon>
        <taxon>Amniculicolaceae</taxon>
        <taxon>Amniculicola</taxon>
    </lineage>
</organism>
<sequence>MGSAASNVKASRAGATVVRKYPSRASPTTTARAAAPEIRPAQPGPAVHSSLQATVTKNKFVDADARDPLLASRLSHLGPVQPNPHYSSTSTSSLDPYRNQSSSLPSDMMSEAPVSAFPSPRDNPALRVLAARQRIQEEGDTELEGVGKRGFEGRKYLDVGVLQLALMRRKRGEPDARIEEALSIKKGRLSVLGKGIVEAVS</sequence>
<dbReference type="Pfam" id="PF22943">
    <property type="entry name" value="HTH_68"/>
    <property type="match status" value="1"/>
</dbReference>
<feature type="region of interest" description="Disordered" evidence="1">
    <location>
        <begin position="75"/>
        <end position="121"/>
    </location>
</feature>
<feature type="region of interest" description="Disordered" evidence="1">
    <location>
        <begin position="1"/>
        <end position="53"/>
    </location>
</feature>
<dbReference type="InterPro" id="IPR054448">
    <property type="entry name" value="HTH_put_ascomycetes"/>
</dbReference>
<protein>
    <recommendedName>
        <fullName evidence="2">Helix-turn-helix domain-containing protein</fullName>
    </recommendedName>
</protein>
<accession>A0A6A5WUM6</accession>
<gene>
    <name evidence="3" type="ORF">P154DRAFT_74252</name>
</gene>
<dbReference type="Proteomes" id="UP000799779">
    <property type="component" value="Unassembled WGS sequence"/>
</dbReference>
<keyword evidence="4" id="KW-1185">Reference proteome</keyword>
<name>A0A6A5WUM6_9PLEO</name>
<evidence type="ECO:0000259" key="2">
    <source>
        <dbReference type="Pfam" id="PF22943"/>
    </source>
</evidence>
<feature type="compositionally biased region" description="Low complexity" evidence="1">
    <location>
        <begin position="23"/>
        <end position="36"/>
    </location>
</feature>
<evidence type="ECO:0000313" key="3">
    <source>
        <dbReference type="EMBL" id="KAF2003921.1"/>
    </source>
</evidence>
<dbReference type="AlphaFoldDB" id="A0A6A5WUM6"/>